<gene>
    <name evidence="2" type="ORF">NCTC1935_01424</name>
</gene>
<dbReference type="RefSeq" id="WP_115410689.1">
    <property type="nucleotide sequence ID" value="NZ_CAACYE020000001.1"/>
</dbReference>
<keyword evidence="1" id="KW-0472">Membrane</keyword>
<sequence>MDFSIEEFEEVVRNIEEKLDGLDSQLASVPGIVQTGISHWWVTDGLEVAIKWAGETIVDFLTWLLETVRDLLKGVVAPVYMALCAGDWLDIRSSSSQVAANVDPNVLASTGEWQGAAQFAYRAAATAHNAAAKRISDISKDAATTLIVSAAAGLTFYAVILGVLVKAAMAVTVGLGGIASGVFSWAGAALIVEEAITDSAAIAAAIAGLTALLTAQVTTMAGLEATATDNSTWPNGKWPDAATSTFDNGTRLDGTAEWSIR</sequence>
<evidence type="ECO:0000256" key="1">
    <source>
        <dbReference type="SAM" id="Phobius"/>
    </source>
</evidence>
<proteinExistence type="predicted"/>
<name>A0A449GD81_NOCFR</name>
<accession>A0A449GD81</accession>
<dbReference type="AlphaFoldDB" id="A0A449GD81"/>
<organism evidence="2">
    <name type="scientific">Nocardia farcinica</name>
    <dbReference type="NCBI Taxonomy" id="37329"/>
    <lineage>
        <taxon>Bacteria</taxon>
        <taxon>Bacillati</taxon>
        <taxon>Actinomycetota</taxon>
        <taxon>Actinomycetes</taxon>
        <taxon>Mycobacteriales</taxon>
        <taxon>Nocardiaceae</taxon>
        <taxon>Nocardia</taxon>
    </lineage>
</organism>
<feature type="transmembrane region" description="Helical" evidence="1">
    <location>
        <begin position="143"/>
        <end position="165"/>
    </location>
</feature>
<protein>
    <recommendedName>
        <fullName evidence="3">ESX-1 secretion-associated protein EspA/EspE-like domain-containing protein</fullName>
    </recommendedName>
</protein>
<dbReference type="EMBL" id="CAACYE010000005">
    <property type="protein sequence ID" value="VFA83599.1"/>
    <property type="molecule type" value="Genomic_DNA"/>
</dbReference>
<keyword evidence="1" id="KW-1133">Transmembrane helix</keyword>
<keyword evidence="1" id="KW-0812">Transmembrane</keyword>
<feature type="transmembrane region" description="Helical" evidence="1">
    <location>
        <begin position="171"/>
        <end position="192"/>
    </location>
</feature>
<reference evidence="2" key="1">
    <citation type="submission" date="2019-02" db="EMBL/GenBank/DDBJ databases">
        <authorList>
            <consortium name="Pathogen Informatics"/>
        </authorList>
    </citation>
    <scope>NUCLEOTIDE SEQUENCE</scope>
    <source>
        <strain evidence="2">3012STDY6733949</strain>
    </source>
</reference>
<evidence type="ECO:0008006" key="3">
    <source>
        <dbReference type="Google" id="ProtNLM"/>
    </source>
</evidence>
<feature type="transmembrane region" description="Helical" evidence="1">
    <location>
        <begin position="199"/>
        <end position="223"/>
    </location>
</feature>
<evidence type="ECO:0000313" key="2">
    <source>
        <dbReference type="EMBL" id="VFA83599.1"/>
    </source>
</evidence>